<dbReference type="AlphaFoldDB" id="A0A099KKK4"/>
<dbReference type="PATRIC" id="fig|28229.3.peg.3288"/>
<dbReference type="EMBL" id="JQEC01000044">
    <property type="protein sequence ID" value="KGJ90961.1"/>
    <property type="molecule type" value="Genomic_DNA"/>
</dbReference>
<keyword evidence="1" id="KW-0732">Signal</keyword>
<proteinExistence type="predicted"/>
<organism evidence="2 3">
    <name type="scientific">Colwellia psychrerythraea</name>
    <name type="common">Vibrio psychroerythus</name>
    <dbReference type="NCBI Taxonomy" id="28229"/>
    <lineage>
        <taxon>Bacteria</taxon>
        <taxon>Pseudomonadati</taxon>
        <taxon>Pseudomonadota</taxon>
        <taxon>Gammaproteobacteria</taxon>
        <taxon>Alteromonadales</taxon>
        <taxon>Colwelliaceae</taxon>
        <taxon>Colwellia</taxon>
    </lineage>
</organism>
<dbReference type="OrthoDB" id="6957369at2"/>
<dbReference type="PROSITE" id="PS51257">
    <property type="entry name" value="PROKAR_LIPOPROTEIN"/>
    <property type="match status" value="1"/>
</dbReference>
<evidence type="ECO:0000313" key="3">
    <source>
        <dbReference type="Proteomes" id="UP000029868"/>
    </source>
</evidence>
<evidence type="ECO:0008006" key="4">
    <source>
        <dbReference type="Google" id="ProtNLM"/>
    </source>
</evidence>
<feature type="signal peptide" evidence="1">
    <location>
        <begin position="1"/>
        <end position="17"/>
    </location>
</feature>
<sequence length="195" mass="21555">MKIILLSLAIIALTGCATNQYLQPIPSVDNAKLRFVSIPSNNNFVSEGSVKECIPNGNSTEELAYIVTLGFKANLVRSLNRIDMPAYNNEVSDSHQNEVYIPAGNKFFFQFNGVGISGFAPGQSDSGGVLYSWCRKAISFVPTANSNYEAVYDYVELPNGKETCGVKLFEIVEQSSETYSKVEVEDYKIIENYCK</sequence>
<gene>
    <name evidence="2" type="ORF">GAB14E_0625</name>
</gene>
<evidence type="ECO:0000256" key="1">
    <source>
        <dbReference type="SAM" id="SignalP"/>
    </source>
</evidence>
<name>A0A099KKK4_COLPS</name>
<dbReference type="Proteomes" id="UP000029868">
    <property type="component" value="Unassembled WGS sequence"/>
</dbReference>
<accession>A0A099KKK4</accession>
<protein>
    <recommendedName>
        <fullName evidence="4">Lipoprotein</fullName>
    </recommendedName>
</protein>
<comment type="caution">
    <text evidence="2">The sequence shown here is derived from an EMBL/GenBank/DDBJ whole genome shotgun (WGS) entry which is preliminary data.</text>
</comment>
<feature type="chain" id="PRO_5001949109" description="Lipoprotein" evidence="1">
    <location>
        <begin position="18"/>
        <end position="195"/>
    </location>
</feature>
<reference evidence="2 3" key="1">
    <citation type="submission" date="2014-08" db="EMBL/GenBank/DDBJ databases">
        <title>Genomic and Phenotypic Diversity of Colwellia psychrerythraea strains from Disparate Marine Basins.</title>
        <authorList>
            <person name="Techtmann S.M."/>
            <person name="Stelling S.C."/>
            <person name="Utturkar S.M."/>
            <person name="Alshibli N."/>
            <person name="Harris A."/>
            <person name="Brown S.D."/>
            <person name="Hazen T.C."/>
        </authorList>
    </citation>
    <scope>NUCLEOTIDE SEQUENCE [LARGE SCALE GENOMIC DNA]</scope>
    <source>
        <strain evidence="2 3">GAB14E</strain>
    </source>
</reference>
<dbReference type="RefSeq" id="WP_033083271.1">
    <property type="nucleotide sequence ID" value="NZ_JQEC01000044.1"/>
</dbReference>
<evidence type="ECO:0000313" key="2">
    <source>
        <dbReference type="EMBL" id="KGJ90961.1"/>
    </source>
</evidence>